<reference evidence="4" key="1">
    <citation type="journal article" date="2014" name="Nat. Commun.">
        <title>The rainbow trout genome provides novel insights into evolution after whole-genome duplication in vertebrates.</title>
        <authorList>
            <person name="Berthelot C."/>
            <person name="Brunet F."/>
            <person name="Chalopin D."/>
            <person name="Juanchich A."/>
            <person name="Bernard M."/>
            <person name="Noel B."/>
            <person name="Bento P."/>
            <person name="Da Silva C."/>
            <person name="Labadie K."/>
            <person name="Alberti A."/>
            <person name="Aury J.M."/>
            <person name="Louis A."/>
            <person name="Dehais P."/>
            <person name="Bardou P."/>
            <person name="Montfort J."/>
            <person name="Klopp C."/>
            <person name="Cabau C."/>
            <person name="Gaspin C."/>
            <person name="Thorgaard G.H."/>
            <person name="Boussaha M."/>
            <person name="Quillet E."/>
            <person name="Guyomard R."/>
            <person name="Galiana D."/>
            <person name="Bobe J."/>
            <person name="Volff J.N."/>
            <person name="Genet C."/>
            <person name="Wincker P."/>
            <person name="Jaillon O."/>
            <person name="Roest Crollius H."/>
            <person name="Guiguen Y."/>
        </authorList>
    </citation>
    <scope>NUCLEOTIDE SEQUENCE [LARGE SCALE GENOMIC DNA]</scope>
</reference>
<name>A0A061AET3_ONCMY</name>
<accession>A0A061AET3</accession>
<dbReference type="Proteomes" id="UP000193380">
    <property type="component" value="Unassembled WGS sequence"/>
</dbReference>
<organism evidence="4 5">
    <name type="scientific">Oncorhynchus mykiss</name>
    <name type="common">Rainbow trout</name>
    <name type="synonym">Salmo gairdneri</name>
    <dbReference type="NCBI Taxonomy" id="8022"/>
    <lineage>
        <taxon>Eukaryota</taxon>
        <taxon>Metazoa</taxon>
        <taxon>Chordata</taxon>
        <taxon>Craniata</taxon>
        <taxon>Vertebrata</taxon>
        <taxon>Euteleostomi</taxon>
        <taxon>Actinopterygii</taxon>
        <taxon>Neopterygii</taxon>
        <taxon>Teleostei</taxon>
        <taxon>Protacanthopterygii</taxon>
        <taxon>Salmoniformes</taxon>
        <taxon>Salmonidae</taxon>
        <taxon>Salmoninae</taxon>
        <taxon>Oncorhynchus</taxon>
    </lineage>
</organism>
<keyword evidence="3" id="KW-0677">Repeat</keyword>
<evidence type="ECO:0000313" key="4">
    <source>
        <dbReference type="EMBL" id="CDR18422.1"/>
    </source>
</evidence>
<dbReference type="InterPro" id="IPR001680">
    <property type="entry name" value="WD40_rpt"/>
</dbReference>
<feature type="non-terminal residue" evidence="4">
    <location>
        <position position="1"/>
    </location>
</feature>
<keyword evidence="2" id="KW-0853">WD repeat</keyword>
<dbReference type="Gene3D" id="2.130.10.10">
    <property type="entry name" value="YVTN repeat-like/Quinoprotein amine dehydrogenase"/>
    <property type="match status" value="1"/>
</dbReference>
<dbReference type="Pfam" id="PF00400">
    <property type="entry name" value="WD40"/>
    <property type="match status" value="2"/>
</dbReference>
<dbReference type="PaxDb" id="8022-A0A061AET3"/>
<evidence type="ECO:0000313" key="5">
    <source>
        <dbReference type="Proteomes" id="UP000193380"/>
    </source>
</evidence>
<dbReference type="InterPro" id="IPR036322">
    <property type="entry name" value="WD40_repeat_dom_sf"/>
</dbReference>
<dbReference type="SUPFAM" id="SSF50978">
    <property type="entry name" value="WD40 repeat-like"/>
    <property type="match status" value="1"/>
</dbReference>
<dbReference type="PANTHER" id="PTHR19849">
    <property type="entry name" value="PHOSPHOLIPASE A-2-ACTIVATING PROTEIN"/>
    <property type="match status" value="1"/>
</dbReference>
<dbReference type="PANTHER" id="PTHR19849:SF0">
    <property type="entry name" value="PHOSPHOLIPASE A-2-ACTIVATING PROTEIN"/>
    <property type="match status" value="1"/>
</dbReference>
<dbReference type="GO" id="GO:0005737">
    <property type="term" value="C:cytoplasm"/>
    <property type="evidence" value="ECO:0007669"/>
    <property type="project" value="TreeGrafter"/>
</dbReference>
<dbReference type="GO" id="GO:0043130">
    <property type="term" value="F:ubiquitin binding"/>
    <property type="evidence" value="ECO:0007669"/>
    <property type="project" value="TreeGrafter"/>
</dbReference>
<gene>
    <name evidence="4" type="ORF">GSONMT00032486001</name>
</gene>
<dbReference type="GO" id="GO:0043161">
    <property type="term" value="P:proteasome-mediated ubiquitin-dependent protein catabolic process"/>
    <property type="evidence" value="ECO:0007669"/>
    <property type="project" value="TreeGrafter"/>
</dbReference>
<evidence type="ECO:0000256" key="3">
    <source>
        <dbReference type="ARBA" id="ARBA00022737"/>
    </source>
</evidence>
<reference evidence="4" key="2">
    <citation type="submission" date="2014-03" db="EMBL/GenBank/DDBJ databases">
        <authorList>
            <person name="Genoscope - CEA"/>
        </authorList>
    </citation>
    <scope>NUCLEOTIDE SEQUENCE</scope>
</reference>
<keyword evidence="1" id="KW-0963">Cytoplasm</keyword>
<evidence type="ECO:0000256" key="1">
    <source>
        <dbReference type="ARBA" id="ARBA00022490"/>
    </source>
</evidence>
<dbReference type="EMBL" id="FR977868">
    <property type="protein sequence ID" value="CDR18422.1"/>
    <property type="molecule type" value="Genomic_DNA"/>
</dbReference>
<dbReference type="InterPro" id="IPR015943">
    <property type="entry name" value="WD40/YVTN_repeat-like_dom_sf"/>
</dbReference>
<evidence type="ECO:0000256" key="2">
    <source>
        <dbReference type="ARBA" id="ARBA00022574"/>
    </source>
</evidence>
<dbReference type="GO" id="GO:0005634">
    <property type="term" value="C:nucleus"/>
    <property type="evidence" value="ECO:0007669"/>
    <property type="project" value="TreeGrafter"/>
</dbReference>
<dbReference type="GO" id="GO:0010992">
    <property type="term" value="P:ubiquitin recycling"/>
    <property type="evidence" value="ECO:0007669"/>
    <property type="project" value="TreeGrafter"/>
</dbReference>
<dbReference type="STRING" id="8022.A0A061AET3"/>
<sequence length="131" mass="14822">TIGWCSPPFSDFVSTGEDRTLRIWKQGDCQQTIRLPAQSVWCCCILPNGDIAVGASDGLIRVFTEVEDRMASPQDLQAFEDELSKTTIDPKTGDLGDIKMEDLPGREHLEEPGKLICICMFYYIFPFHYIQ</sequence>
<proteinExistence type="predicted"/>
<protein>
    <submittedName>
        <fullName evidence="4">Uncharacterized protein</fullName>
    </submittedName>
</protein>
<dbReference type="AlphaFoldDB" id="A0A061AET3"/>
<dbReference type="SMART" id="SM00320">
    <property type="entry name" value="WD40"/>
    <property type="match status" value="1"/>
</dbReference>